<feature type="transmembrane region" description="Helical" evidence="1">
    <location>
        <begin position="33"/>
        <end position="53"/>
    </location>
</feature>
<keyword evidence="1" id="KW-1133">Transmembrane helix</keyword>
<proteinExistence type="predicted"/>
<dbReference type="EMBL" id="HBIN01022583">
    <property type="protein sequence ID" value="CAE0447368.1"/>
    <property type="molecule type" value="Transcribed_RNA"/>
</dbReference>
<dbReference type="GO" id="GO:0016020">
    <property type="term" value="C:membrane"/>
    <property type="evidence" value="ECO:0007669"/>
    <property type="project" value="InterPro"/>
</dbReference>
<name>A0A7S3PQJ2_9STRA</name>
<evidence type="ECO:0000313" key="2">
    <source>
        <dbReference type="EMBL" id="CAE0447368.1"/>
    </source>
</evidence>
<dbReference type="GO" id="GO:0008146">
    <property type="term" value="F:sulfotransferase activity"/>
    <property type="evidence" value="ECO:0007669"/>
    <property type="project" value="InterPro"/>
</dbReference>
<keyword evidence="1" id="KW-0812">Transmembrane</keyword>
<organism evidence="2">
    <name type="scientific">Aplanochytrium stocchinoi</name>
    <dbReference type="NCBI Taxonomy" id="215587"/>
    <lineage>
        <taxon>Eukaryota</taxon>
        <taxon>Sar</taxon>
        <taxon>Stramenopiles</taxon>
        <taxon>Bigyra</taxon>
        <taxon>Labyrinthulomycetes</taxon>
        <taxon>Thraustochytrida</taxon>
        <taxon>Thraustochytriidae</taxon>
        <taxon>Aplanochytrium</taxon>
    </lineage>
</organism>
<gene>
    <name evidence="2" type="ORF">ASTO00021_LOCUS17340</name>
</gene>
<protein>
    <recommendedName>
        <fullName evidence="3">Carbohydrate sulfotransferase</fullName>
    </recommendedName>
</protein>
<evidence type="ECO:0000256" key="1">
    <source>
        <dbReference type="SAM" id="Phobius"/>
    </source>
</evidence>
<accession>A0A7S3PQJ2</accession>
<reference evidence="2" key="1">
    <citation type="submission" date="2021-01" db="EMBL/GenBank/DDBJ databases">
        <authorList>
            <person name="Corre E."/>
            <person name="Pelletier E."/>
            <person name="Niang G."/>
            <person name="Scheremetjew M."/>
            <person name="Finn R."/>
            <person name="Kale V."/>
            <person name="Holt S."/>
            <person name="Cochrane G."/>
            <person name="Meng A."/>
            <person name="Brown T."/>
            <person name="Cohen L."/>
        </authorList>
    </citation>
    <scope>NUCLEOTIDE SEQUENCE</scope>
    <source>
        <strain evidence="2">GSBS06</strain>
    </source>
</reference>
<dbReference type="InterPro" id="IPR005331">
    <property type="entry name" value="Sulfotransferase"/>
</dbReference>
<evidence type="ECO:0008006" key="3">
    <source>
        <dbReference type="Google" id="ProtNLM"/>
    </source>
</evidence>
<keyword evidence="1" id="KW-0472">Membrane</keyword>
<dbReference type="AlphaFoldDB" id="A0A7S3PQJ2"/>
<sequence>MLEFQAASKIQLSWRQFAGLLNLKRMYNDNKSLRRALCIFSISTVICMGLLLYEHEYQARSKYLSLPSTSTLYVPELRYDSTMDVAVLKLYNETLYVPEIKYNSTVDIDSFISKSYNETFRVFEKSSCNNTEMPAALCFRMILAEQHKGFPWWFQTMLRDAVNPYIGLFGVWHDFSTNEPAPLRMCSIEKIASTQWRKVFRKLNGDKSEFDFRKKGLPADTPRFVMLRDPLERFLSAFLDKCIVRNGENMNHCESLRGFNITNKRKLFATFVDLLPLKWNMHFFPQALYCDGLYRHINKDYDFVGIMGPRFYYELERLSQRFGEPLASVVSDVFNLKKKTKTKYNFGIETPTASRVKAYYTAETLSRVLQYVSIDYIALPGLKLPKWAVEMLLRV</sequence>
<dbReference type="Pfam" id="PF03567">
    <property type="entry name" value="Sulfotransfer_2"/>
    <property type="match status" value="1"/>
</dbReference>